<feature type="signal peptide" evidence="2">
    <location>
        <begin position="1"/>
        <end position="30"/>
    </location>
</feature>
<organism evidence="3 4">
    <name type="scientific">Chaetomium strumarium</name>
    <dbReference type="NCBI Taxonomy" id="1170767"/>
    <lineage>
        <taxon>Eukaryota</taxon>
        <taxon>Fungi</taxon>
        <taxon>Dikarya</taxon>
        <taxon>Ascomycota</taxon>
        <taxon>Pezizomycotina</taxon>
        <taxon>Sordariomycetes</taxon>
        <taxon>Sordariomycetidae</taxon>
        <taxon>Sordariales</taxon>
        <taxon>Chaetomiaceae</taxon>
        <taxon>Chaetomium</taxon>
    </lineage>
</organism>
<protein>
    <submittedName>
        <fullName evidence="3">Uncharacterized protein</fullName>
    </submittedName>
</protein>
<feature type="region of interest" description="Disordered" evidence="1">
    <location>
        <begin position="328"/>
        <end position="388"/>
    </location>
</feature>
<reference evidence="3" key="1">
    <citation type="journal article" date="2023" name="Mol. Phylogenet. Evol.">
        <title>Genome-scale phylogeny and comparative genomics of the fungal order Sordariales.</title>
        <authorList>
            <person name="Hensen N."/>
            <person name="Bonometti L."/>
            <person name="Westerberg I."/>
            <person name="Brannstrom I.O."/>
            <person name="Guillou S."/>
            <person name="Cros-Aarteil S."/>
            <person name="Calhoun S."/>
            <person name="Haridas S."/>
            <person name="Kuo A."/>
            <person name="Mondo S."/>
            <person name="Pangilinan J."/>
            <person name="Riley R."/>
            <person name="LaButti K."/>
            <person name="Andreopoulos B."/>
            <person name="Lipzen A."/>
            <person name="Chen C."/>
            <person name="Yan M."/>
            <person name="Daum C."/>
            <person name="Ng V."/>
            <person name="Clum A."/>
            <person name="Steindorff A."/>
            <person name="Ohm R.A."/>
            <person name="Martin F."/>
            <person name="Silar P."/>
            <person name="Natvig D.O."/>
            <person name="Lalanne C."/>
            <person name="Gautier V."/>
            <person name="Ament-Velasquez S.L."/>
            <person name="Kruys A."/>
            <person name="Hutchinson M.I."/>
            <person name="Powell A.J."/>
            <person name="Barry K."/>
            <person name="Miller A.N."/>
            <person name="Grigoriev I.V."/>
            <person name="Debuchy R."/>
            <person name="Gladieux P."/>
            <person name="Hiltunen Thoren M."/>
            <person name="Johannesson H."/>
        </authorList>
    </citation>
    <scope>NUCLEOTIDE SEQUENCE</scope>
    <source>
        <strain evidence="3">CBS 333.67</strain>
    </source>
</reference>
<keyword evidence="2" id="KW-0732">Signal</keyword>
<gene>
    <name evidence="3" type="ORF">B0T15DRAFT_397320</name>
</gene>
<dbReference type="RefSeq" id="XP_062721919.1">
    <property type="nucleotide sequence ID" value="XM_062864890.1"/>
</dbReference>
<sequence length="486" mass="54968">MLIRMPSRRTATNLVAGLLVLLVFVGLVLPSSRATARDLLFTNGEAGAGPKQEAPPKPKYKPTPTYLPPPIKDNFPLLATSTPPPIPKWNQPRSDMHKEYDLPVAPPLFIGFTRTWPLLLQAVVSYITAGWPPSQIYVVENTGVQQANARGQLSLQNPFYLNHTVLKTLGVNVITTPTLLSFAQLQNFFLSLTYTHDWPYYFWSHMDVLALSFEDGRAGLTPPYNQPGYKTIYELALAALRDARASGKKWAIRFFAYDHLALVNPEGYEDVGGWDTMIPYYMTDCDMHTRLTMRGWGQEEAKAGIITDVAATLEDLSALYRVEGVEVRFTDPNPPPPKKGEEKSKIRKRWWSQPSSEGTRDDGEQLPKAREDAAVGKRETAALQHETRDEDPNLAKWHALRKISDKMFQHKHGDRERNTWQLGQHGGEGEPFYYDAAGFAEALDLITETGREVFRRKWGHRGCDLISGAGLKYDDAWKVKKDWEKR</sequence>
<evidence type="ECO:0000313" key="3">
    <source>
        <dbReference type="EMBL" id="KAK3306139.1"/>
    </source>
</evidence>
<comment type="caution">
    <text evidence="3">The sequence shown here is derived from an EMBL/GenBank/DDBJ whole genome shotgun (WGS) entry which is preliminary data.</text>
</comment>
<dbReference type="GeneID" id="87883719"/>
<dbReference type="EMBL" id="JAUDZG010000004">
    <property type="protein sequence ID" value="KAK3306139.1"/>
    <property type="molecule type" value="Genomic_DNA"/>
</dbReference>
<name>A0AAJ0M2B3_9PEZI</name>
<dbReference type="AlphaFoldDB" id="A0AAJ0M2B3"/>
<evidence type="ECO:0000256" key="1">
    <source>
        <dbReference type="SAM" id="MobiDB-lite"/>
    </source>
</evidence>
<evidence type="ECO:0000256" key="2">
    <source>
        <dbReference type="SAM" id="SignalP"/>
    </source>
</evidence>
<accession>A0AAJ0M2B3</accession>
<dbReference type="Proteomes" id="UP001273166">
    <property type="component" value="Unassembled WGS sequence"/>
</dbReference>
<feature type="chain" id="PRO_5042491038" evidence="2">
    <location>
        <begin position="31"/>
        <end position="486"/>
    </location>
</feature>
<feature type="compositionally biased region" description="Basic and acidic residues" evidence="1">
    <location>
        <begin position="358"/>
        <end position="388"/>
    </location>
</feature>
<keyword evidence="4" id="KW-1185">Reference proteome</keyword>
<proteinExistence type="predicted"/>
<reference evidence="3" key="2">
    <citation type="submission" date="2023-06" db="EMBL/GenBank/DDBJ databases">
        <authorList>
            <consortium name="Lawrence Berkeley National Laboratory"/>
            <person name="Mondo S.J."/>
            <person name="Hensen N."/>
            <person name="Bonometti L."/>
            <person name="Westerberg I."/>
            <person name="Brannstrom I.O."/>
            <person name="Guillou S."/>
            <person name="Cros-Aarteil S."/>
            <person name="Calhoun S."/>
            <person name="Haridas S."/>
            <person name="Kuo A."/>
            <person name="Pangilinan J."/>
            <person name="Riley R."/>
            <person name="Labutti K."/>
            <person name="Andreopoulos B."/>
            <person name="Lipzen A."/>
            <person name="Chen C."/>
            <person name="Yanf M."/>
            <person name="Daum C."/>
            <person name="Ng V."/>
            <person name="Clum A."/>
            <person name="Steindorff A."/>
            <person name="Ohm R."/>
            <person name="Martin F."/>
            <person name="Silar P."/>
            <person name="Natvig D."/>
            <person name="Lalanne C."/>
            <person name="Gautier V."/>
            <person name="Ament-Velasquez S.L."/>
            <person name="Kruys A."/>
            <person name="Hutchinson M.I."/>
            <person name="Powell A.J."/>
            <person name="Barry K."/>
            <person name="Miller A.N."/>
            <person name="Grigoriev I.V."/>
            <person name="Debuchy R."/>
            <person name="Gladieux P."/>
            <person name="Thoren M.H."/>
            <person name="Johannesson H."/>
        </authorList>
    </citation>
    <scope>NUCLEOTIDE SEQUENCE</scope>
    <source>
        <strain evidence="3">CBS 333.67</strain>
    </source>
</reference>
<evidence type="ECO:0000313" key="4">
    <source>
        <dbReference type="Proteomes" id="UP001273166"/>
    </source>
</evidence>